<dbReference type="Gene3D" id="3.30.70.250">
    <property type="entry name" value="Malonyl-CoA ACP transacylase, ACP-binding"/>
    <property type="match status" value="1"/>
</dbReference>
<dbReference type="PANTHER" id="PTHR42681">
    <property type="entry name" value="MALONYL-COA-ACYL CARRIER PROTEIN TRANSACYLASE, MITOCHONDRIAL"/>
    <property type="match status" value="1"/>
</dbReference>
<evidence type="ECO:0000256" key="6">
    <source>
        <dbReference type="PIRNR" id="PIRNR000446"/>
    </source>
</evidence>
<accession>A0ABS7EJS9</accession>
<reference evidence="8" key="1">
    <citation type="submission" date="2021-07" db="EMBL/GenBank/DDBJ databases">
        <title>Neiella marina sp. nov., isolated from the intestinal content of sea cucumber Apostichopus japonicus.</title>
        <authorList>
            <person name="Bai X."/>
        </authorList>
    </citation>
    <scope>NUCLEOTIDE SEQUENCE</scope>
    <source>
        <strain evidence="8">126</strain>
    </source>
</reference>
<sequence>MASKRVFLFPGQGSQSVGMLGDWVDHPVAQQTFAEASAALGYDLAELIQNGPVEELNKTFVAQPALLATSVALYRIYLAAGGAKPDFMAGHSLGEYSALVCAGALAFADGVKLVEQRGRYMQDAVPAGTGGMAAIIGLTAEQVVECCEQAANGDVVSAVNFNSPIQTVIAGEADAVTRAGAACKEAGAKRVVPLPVSVPSHCALMQPAADKLAETLKELELSQPEVAVVNNVDVATEADADAIQAALVRQLFSPVRWTETVTWLADQGVSEAFEVGPGAVLTGLIKRAEKRMTIKAINTAEAAESIVAE</sequence>
<comment type="caution">
    <text evidence="8">The sequence shown here is derived from an EMBL/GenBank/DDBJ whole genome shotgun (WGS) entry which is preliminary data.</text>
</comment>
<dbReference type="Gene3D" id="3.40.366.10">
    <property type="entry name" value="Malonyl-Coenzyme A Acyl Carrier Protein, domain 2"/>
    <property type="match status" value="1"/>
</dbReference>
<dbReference type="InterPro" id="IPR014043">
    <property type="entry name" value="Acyl_transferase_dom"/>
</dbReference>
<dbReference type="SUPFAM" id="SSF55048">
    <property type="entry name" value="Probable ACP-binding domain of malonyl-CoA ACP transacylase"/>
    <property type="match status" value="1"/>
</dbReference>
<dbReference type="InterPro" id="IPR016035">
    <property type="entry name" value="Acyl_Trfase/lysoPLipase"/>
</dbReference>
<dbReference type="InterPro" id="IPR001227">
    <property type="entry name" value="Ac_transferase_dom_sf"/>
</dbReference>
<keyword evidence="3 6" id="KW-0808">Transferase</keyword>
<comment type="catalytic activity">
    <reaction evidence="5 6">
        <text>holo-[ACP] + malonyl-CoA = malonyl-[ACP] + CoA</text>
        <dbReference type="Rhea" id="RHEA:41792"/>
        <dbReference type="Rhea" id="RHEA-COMP:9623"/>
        <dbReference type="Rhea" id="RHEA-COMP:9685"/>
        <dbReference type="ChEBI" id="CHEBI:57287"/>
        <dbReference type="ChEBI" id="CHEBI:57384"/>
        <dbReference type="ChEBI" id="CHEBI:64479"/>
        <dbReference type="ChEBI" id="CHEBI:78449"/>
        <dbReference type="EC" id="2.3.1.39"/>
    </reaction>
</comment>
<dbReference type="Proteomes" id="UP001166251">
    <property type="component" value="Unassembled WGS sequence"/>
</dbReference>
<dbReference type="SUPFAM" id="SSF52151">
    <property type="entry name" value="FabD/lysophospholipase-like"/>
    <property type="match status" value="1"/>
</dbReference>
<evidence type="ECO:0000256" key="2">
    <source>
        <dbReference type="ARBA" id="ARBA00018953"/>
    </source>
</evidence>
<dbReference type="InterPro" id="IPR024925">
    <property type="entry name" value="Malonyl_CoA-ACP_transAc"/>
</dbReference>
<dbReference type="RefSeq" id="WP_220105233.1">
    <property type="nucleotide sequence ID" value="NZ_JAHZSS010000025.1"/>
</dbReference>
<keyword evidence="9" id="KW-1185">Reference proteome</keyword>
<evidence type="ECO:0000256" key="3">
    <source>
        <dbReference type="ARBA" id="ARBA00022679"/>
    </source>
</evidence>
<dbReference type="GO" id="GO:0004314">
    <property type="term" value="F:[acyl-carrier-protein] S-malonyltransferase activity"/>
    <property type="evidence" value="ECO:0007669"/>
    <property type="project" value="UniProtKB-EC"/>
</dbReference>
<dbReference type="PANTHER" id="PTHR42681:SF1">
    <property type="entry name" value="MALONYL-COA-ACYL CARRIER PROTEIN TRANSACYLASE, MITOCHONDRIAL"/>
    <property type="match status" value="1"/>
</dbReference>
<comment type="similarity">
    <text evidence="6">Belongs to the fabD family.</text>
</comment>
<dbReference type="EMBL" id="JAHZSS010000025">
    <property type="protein sequence ID" value="MBW8192612.1"/>
    <property type="molecule type" value="Genomic_DNA"/>
</dbReference>
<evidence type="ECO:0000256" key="5">
    <source>
        <dbReference type="ARBA" id="ARBA00048462"/>
    </source>
</evidence>
<dbReference type="Pfam" id="PF00698">
    <property type="entry name" value="Acyl_transf_1"/>
    <property type="match status" value="1"/>
</dbReference>
<dbReference type="NCBIfam" id="TIGR00128">
    <property type="entry name" value="fabD"/>
    <property type="match status" value="1"/>
</dbReference>
<evidence type="ECO:0000259" key="7">
    <source>
        <dbReference type="SMART" id="SM00827"/>
    </source>
</evidence>
<dbReference type="PIRSF" id="PIRSF000446">
    <property type="entry name" value="Mct"/>
    <property type="match status" value="1"/>
</dbReference>
<dbReference type="InterPro" id="IPR050858">
    <property type="entry name" value="Mal-CoA-ACP_Trans/PKS_FabD"/>
</dbReference>
<feature type="domain" description="Malonyl-CoA:ACP transacylase (MAT)" evidence="7">
    <location>
        <begin position="8"/>
        <end position="301"/>
    </location>
</feature>
<name>A0ABS7EJS9_9GAMM</name>
<dbReference type="EC" id="2.3.1.39" evidence="1 6"/>
<evidence type="ECO:0000256" key="4">
    <source>
        <dbReference type="ARBA" id="ARBA00023315"/>
    </source>
</evidence>
<evidence type="ECO:0000313" key="8">
    <source>
        <dbReference type="EMBL" id="MBW8192612.1"/>
    </source>
</evidence>
<organism evidence="8 9">
    <name type="scientific">Neiella holothuriorum</name>
    <dbReference type="NCBI Taxonomy" id="2870530"/>
    <lineage>
        <taxon>Bacteria</taxon>
        <taxon>Pseudomonadati</taxon>
        <taxon>Pseudomonadota</taxon>
        <taxon>Gammaproteobacteria</taxon>
        <taxon>Alteromonadales</taxon>
        <taxon>Echinimonadaceae</taxon>
        <taxon>Neiella</taxon>
    </lineage>
</organism>
<evidence type="ECO:0000256" key="1">
    <source>
        <dbReference type="ARBA" id="ARBA00013258"/>
    </source>
</evidence>
<keyword evidence="4 6" id="KW-0012">Acyltransferase</keyword>
<protein>
    <recommendedName>
        <fullName evidence="2 6">Malonyl CoA-acyl carrier protein transacylase</fullName>
        <ecNumber evidence="1 6">2.3.1.39</ecNumber>
    </recommendedName>
</protein>
<dbReference type="InterPro" id="IPR004410">
    <property type="entry name" value="Malonyl_CoA-ACP_transAc_FabD"/>
</dbReference>
<dbReference type="InterPro" id="IPR016036">
    <property type="entry name" value="Malonyl_transacylase_ACP-bd"/>
</dbReference>
<gene>
    <name evidence="8" type="primary">fabD</name>
    <name evidence="8" type="ORF">K0504_16355</name>
</gene>
<evidence type="ECO:0000313" key="9">
    <source>
        <dbReference type="Proteomes" id="UP001166251"/>
    </source>
</evidence>
<dbReference type="SMART" id="SM00827">
    <property type="entry name" value="PKS_AT"/>
    <property type="match status" value="1"/>
</dbReference>
<proteinExistence type="inferred from homology"/>